<proteinExistence type="predicted"/>
<dbReference type="STRING" id="200904.GCA_900168775_01725"/>
<dbReference type="Proteomes" id="UP000252254">
    <property type="component" value="Unassembled WGS sequence"/>
</dbReference>
<dbReference type="AlphaFoldDB" id="A0A366EH30"/>
<comment type="caution">
    <text evidence="1">The sequence shown here is derived from an EMBL/GenBank/DDBJ whole genome shotgun (WGS) entry which is preliminary data.</text>
</comment>
<accession>A0A366EH30</accession>
<protein>
    <submittedName>
        <fullName evidence="1">Uncharacterized protein</fullName>
    </submittedName>
</protein>
<dbReference type="EMBL" id="QNRI01000001">
    <property type="protein sequence ID" value="RBP01648.1"/>
    <property type="molecule type" value="Genomic_DNA"/>
</dbReference>
<evidence type="ECO:0000313" key="2">
    <source>
        <dbReference type="Proteomes" id="UP000252254"/>
    </source>
</evidence>
<gene>
    <name evidence="1" type="ORF">DES48_101389</name>
</gene>
<organism evidence="1 2">
    <name type="scientific">Paraliobacillus ryukyuensis</name>
    <dbReference type="NCBI Taxonomy" id="200904"/>
    <lineage>
        <taxon>Bacteria</taxon>
        <taxon>Bacillati</taxon>
        <taxon>Bacillota</taxon>
        <taxon>Bacilli</taxon>
        <taxon>Bacillales</taxon>
        <taxon>Bacillaceae</taxon>
        <taxon>Paraliobacillus</taxon>
    </lineage>
</organism>
<keyword evidence="2" id="KW-1185">Reference proteome</keyword>
<evidence type="ECO:0000313" key="1">
    <source>
        <dbReference type="EMBL" id="RBP01648.1"/>
    </source>
</evidence>
<name>A0A366EH30_9BACI</name>
<dbReference type="RefSeq" id="WP_170126147.1">
    <property type="nucleotide sequence ID" value="NZ_BAABQN010000001.1"/>
</dbReference>
<reference evidence="1 2" key="1">
    <citation type="submission" date="2018-06" db="EMBL/GenBank/DDBJ databases">
        <title>Genomic Encyclopedia of Type Strains, Phase IV (KMG-IV): sequencing the most valuable type-strain genomes for metagenomic binning, comparative biology and taxonomic classification.</title>
        <authorList>
            <person name="Goeker M."/>
        </authorList>
    </citation>
    <scope>NUCLEOTIDE SEQUENCE [LARGE SCALE GENOMIC DNA]</scope>
    <source>
        <strain evidence="1 2">DSM 15140</strain>
    </source>
</reference>
<sequence length="51" mass="6188">MVKVRMLVQTRYNEQLLRVNKEYDIPKETAIRWDQSKLAEIVENPKQQDKN</sequence>